<proteinExistence type="predicted"/>
<dbReference type="EMBL" id="AEWV01000030">
    <property type="protein sequence ID" value="EGC16851.1"/>
    <property type="molecule type" value="Genomic_DNA"/>
</dbReference>
<evidence type="ECO:0000313" key="3">
    <source>
        <dbReference type="EMBL" id="EGC16851.1"/>
    </source>
</evidence>
<keyword evidence="4" id="KW-1185">Reference proteome</keyword>
<keyword evidence="2" id="KW-1133">Transmembrane helix</keyword>
<feature type="transmembrane region" description="Helical" evidence="2">
    <location>
        <begin position="6"/>
        <end position="24"/>
    </location>
</feature>
<evidence type="ECO:0000256" key="1">
    <source>
        <dbReference type="SAM" id="MobiDB-lite"/>
    </source>
</evidence>
<evidence type="ECO:0000313" key="4">
    <source>
        <dbReference type="Proteomes" id="UP000004088"/>
    </source>
</evidence>
<reference evidence="3 4" key="1">
    <citation type="submission" date="2011-01" db="EMBL/GenBank/DDBJ databases">
        <authorList>
            <person name="Muzny D."/>
            <person name="Qin X."/>
            <person name="Deng J."/>
            <person name="Jiang H."/>
            <person name="Liu Y."/>
            <person name="Qu J."/>
            <person name="Song X.-Z."/>
            <person name="Zhang L."/>
            <person name="Thornton R."/>
            <person name="Coyle M."/>
            <person name="Francisco L."/>
            <person name="Jackson L."/>
            <person name="Javaid M."/>
            <person name="Korchina V."/>
            <person name="Kovar C."/>
            <person name="Mata R."/>
            <person name="Mathew T."/>
            <person name="Ngo R."/>
            <person name="Nguyen L."/>
            <person name="Nguyen N."/>
            <person name="Okwuonu G."/>
            <person name="Ongeri F."/>
            <person name="Pham C."/>
            <person name="Simmons D."/>
            <person name="Wilczek-Boney K."/>
            <person name="Hale W."/>
            <person name="Jakkamsetti A."/>
            <person name="Pham P."/>
            <person name="Ruth R."/>
            <person name="San Lucas F."/>
            <person name="Warren J."/>
            <person name="Zhang J."/>
            <person name="Zhao Z."/>
            <person name="Zhou C."/>
            <person name="Zhu D."/>
            <person name="Lee S."/>
            <person name="Bess C."/>
            <person name="Blankenburg K."/>
            <person name="Forbes L."/>
            <person name="Fu Q."/>
            <person name="Gubbala S."/>
            <person name="Hirani K."/>
            <person name="Jayaseelan J.C."/>
            <person name="Lara F."/>
            <person name="Munidasa M."/>
            <person name="Palculict T."/>
            <person name="Patil S."/>
            <person name="Pu L.-L."/>
            <person name="Saada N."/>
            <person name="Tang L."/>
            <person name="Weissenberger G."/>
            <person name="Zhu Y."/>
            <person name="Hemphill L."/>
            <person name="Shang Y."/>
            <person name="Youmans B."/>
            <person name="Ayvaz T."/>
            <person name="Ross M."/>
            <person name="Santibanez J."/>
            <person name="Aqrawi P."/>
            <person name="Gross S."/>
            <person name="Joshi V."/>
            <person name="Fowler G."/>
            <person name="Nazareth L."/>
            <person name="Reid J."/>
            <person name="Worley K."/>
            <person name="Petrosino J."/>
            <person name="Highlander S."/>
            <person name="Gibbs R."/>
        </authorList>
    </citation>
    <scope>NUCLEOTIDE SEQUENCE [LARGE SCALE GENOMIC DNA]</scope>
    <source>
        <strain evidence="3 4">ATCC 33394</strain>
    </source>
</reference>
<name>F0F0L9_9NEIS</name>
<protein>
    <submittedName>
        <fullName evidence="3">Uncharacterized protein</fullName>
    </submittedName>
</protein>
<evidence type="ECO:0000256" key="2">
    <source>
        <dbReference type="SAM" id="Phobius"/>
    </source>
</evidence>
<keyword evidence="2" id="KW-0472">Membrane</keyword>
<comment type="caution">
    <text evidence="3">The sequence shown here is derived from an EMBL/GenBank/DDBJ whole genome shotgun (WGS) entry which is preliminary data.</text>
</comment>
<dbReference type="RefSeq" id="WP_003783444.1">
    <property type="nucleotide sequence ID" value="NZ_GL870929.1"/>
</dbReference>
<dbReference type="HOGENOM" id="CLU_209138_0_0_4"/>
<dbReference type="Proteomes" id="UP000004088">
    <property type="component" value="Unassembled WGS sequence"/>
</dbReference>
<organism evidence="3 4">
    <name type="scientific">Kingella denitrificans ATCC 33394</name>
    <dbReference type="NCBI Taxonomy" id="888741"/>
    <lineage>
        <taxon>Bacteria</taxon>
        <taxon>Pseudomonadati</taxon>
        <taxon>Pseudomonadota</taxon>
        <taxon>Betaproteobacteria</taxon>
        <taxon>Neisseriales</taxon>
        <taxon>Neisseriaceae</taxon>
        <taxon>Kingella</taxon>
    </lineage>
</organism>
<dbReference type="STRING" id="888741.HMPREF9098_1654"/>
<sequence>MNMNKVWFYIAALAVVIAGVWLTMPSAEQQQKMREAIAKKKAARATSQTASQPAAPKPQP</sequence>
<keyword evidence="2" id="KW-0812">Transmembrane</keyword>
<dbReference type="AlphaFoldDB" id="F0F0L9"/>
<feature type="region of interest" description="Disordered" evidence="1">
    <location>
        <begin position="34"/>
        <end position="60"/>
    </location>
</feature>
<gene>
    <name evidence="3" type="ORF">HMPREF9098_1654</name>
</gene>
<accession>F0F0L9</accession>